<protein>
    <submittedName>
        <fullName evidence="2">Uncharacterized protein</fullName>
    </submittedName>
</protein>
<feature type="compositionally biased region" description="Acidic residues" evidence="1">
    <location>
        <begin position="351"/>
        <end position="370"/>
    </location>
</feature>
<dbReference type="AlphaFoldDB" id="A0A6V2QIC9"/>
<feature type="compositionally biased region" description="Basic residues" evidence="1">
    <location>
        <begin position="110"/>
        <end position="120"/>
    </location>
</feature>
<sequence>MDEEVFERKYRPGDVFLTFEDAVDAADEIEAQQNRKHADLLTQKYDGVIERICERANDRSFGCPFRLHMVFQHGAVLYRGEGEGPPFIISDASYLKHTCPEPGPDELRYRPRRQPKRRPKNQIDPDNLGYTAFGFDPHEAVAVNIDEMVAASENADAANVQEQVQEAIFGQMVRGAVEVDDEDEDEDEDSDGDGSDYNFPQHRMPSHDDGHPPAHERIGDLRIGDTLSDWDEAMLVSEAYEDFFRRRLVKNVTQRYDGIIERVCYNSRKHHEPCPFRLRIVRWKESGLRKAPSHKVPLMISELSILEHTCVGENFPYGRRLKEIKDQDPFRRRRRRKRPLQPPLPQPNYDSDSDETSDDEDDDVAAEITI</sequence>
<feature type="compositionally biased region" description="Basic and acidic residues" evidence="1">
    <location>
        <begin position="205"/>
        <end position="216"/>
    </location>
</feature>
<dbReference type="EMBL" id="HBIU01009792">
    <property type="protein sequence ID" value="CAE0625384.1"/>
    <property type="molecule type" value="Transcribed_RNA"/>
</dbReference>
<feature type="region of interest" description="Disordered" evidence="1">
    <location>
        <begin position="100"/>
        <end position="128"/>
    </location>
</feature>
<feature type="region of interest" description="Disordered" evidence="1">
    <location>
        <begin position="326"/>
        <end position="370"/>
    </location>
</feature>
<evidence type="ECO:0000313" key="2">
    <source>
        <dbReference type="EMBL" id="CAE0625384.1"/>
    </source>
</evidence>
<feature type="compositionally biased region" description="Acidic residues" evidence="1">
    <location>
        <begin position="179"/>
        <end position="194"/>
    </location>
</feature>
<organism evidence="2">
    <name type="scientific">Heterosigma akashiwo</name>
    <name type="common">Chromophytic alga</name>
    <name type="synonym">Heterosigma carterae</name>
    <dbReference type="NCBI Taxonomy" id="2829"/>
    <lineage>
        <taxon>Eukaryota</taxon>
        <taxon>Sar</taxon>
        <taxon>Stramenopiles</taxon>
        <taxon>Ochrophyta</taxon>
        <taxon>Raphidophyceae</taxon>
        <taxon>Chattonellales</taxon>
        <taxon>Chattonellaceae</taxon>
        <taxon>Heterosigma</taxon>
    </lineage>
</organism>
<accession>A0A6V2QIC9</accession>
<feature type="region of interest" description="Disordered" evidence="1">
    <location>
        <begin position="179"/>
        <end position="216"/>
    </location>
</feature>
<evidence type="ECO:0000256" key="1">
    <source>
        <dbReference type="SAM" id="MobiDB-lite"/>
    </source>
</evidence>
<name>A0A6V2QIC9_HETAK</name>
<reference evidence="2" key="1">
    <citation type="submission" date="2021-01" db="EMBL/GenBank/DDBJ databases">
        <authorList>
            <person name="Corre E."/>
            <person name="Pelletier E."/>
            <person name="Niang G."/>
            <person name="Scheremetjew M."/>
            <person name="Finn R."/>
            <person name="Kale V."/>
            <person name="Holt S."/>
            <person name="Cochrane G."/>
            <person name="Meng A."/>
            <person name="Brown T."/>
            <person name="Cohen L."/>
        </authorList>
    </citation>
    <scope>NUCLEOTIDE SEQUENCE</scope>
    <source>
        <strain evidence="2">CCMP3107</strain>
    </source>
</reference>
<gene>
    <name evidence="2" type="ORF">HAKA00212_LOCUS4053</name>
</gene>
<proteinExistence type="predicted"/>